<keyword evidence="3" id="KW-1185">Reference proteome</keyword>
<name>A0A1X9YSN9_9BACT</name>
<feature type="transmembrane region" description="Helical" evidence="1">
    <location>
        <begin position="96"/>
        <end position="116"/>
    </location>
</feature>
<reference evidence="3" key="1">
    <citation type="submission" date="2017-05" db="EMBL/GenBank/DDBJ databases">
        <authorList>
            <person name="Ray J."/>
            <person name="Price M."/>
            <person name="Deutschbauer A."/>
        </authorList>
    </citation>
    <scope>NUCLEOTIDE SEQUENCE [LARGE SCALE GENOMIC DNA]</scope>
    <source>
        <strain evidence="3">DSM 19842</strain>
    </source>
</reference>
<sequence>MPVKPIVREVLICLAAVYVAMAAFLNLNLHGGRITESTALLNSLIASALLIAVGIRWRENRTSTAALAVVADSILLTLAVETVVADSLWETLKNVAVEPVITLTLLCMALLVWDWVRRFKKIKLKPSKVV</sequence>
<protein>
    <submittedName>
        <fullName evidence="2">Uncharacterized protein</fullName>
    </submittedName>
</protein>
<proteinExistence type="predicted"/>
<keyword evidence="1" id="KW-0472">Membrane</keyword>
<feature type="transmembrane region" description="Helical" evidence="1">
    <location>
        <begin position="64"/>
        <end position="84"/>
    </location>
</feature>
<evidence type="ECO:0000313" key="2">
    <source>
        <dbReference type="EMBL" id="ARS35861.1"/>
    </source>
</evidence>
<evidence type="ECO:0000256" key="1">
    <source>
        <dbReference type="SAM" id="Phobius"/>
    </source>
</evidence>
<dbReference type="EMBL" id="CP021235">
    <property type="protein sequence ID" value="ARS35861.1"/>
    <property type="molecule type" value="Genomic_DNA"/>
</dbReference>
<keyword evidence="1" id="KW-0812">Transmembrane</keyword>
<evidence type="ECO:0000313" key="3">
    <source>
        <dbReference type="Proteomes" id="UP000266292"/>
    </source>
</evidence>
<organism evidence="2 3">
    <name type="scientific">Pontibacter actiniarum</name>
    <dbReference type="NCBI Taxonomy" id="323450"/>
    <lineage>
        <taxon>Bacteria</taxon>
        <taxon>Pseudomonadati</taxon>
        <taxon>Bacteroidota</taxon>
        <taxon>Cytophagia</taxon>
        <taxon>Cytophagales</taxon>
        <taxon>Hymenobacteraceae</taxon>
        <taxon>Pontibacter</taxon>
    </lineage>
</organism>
<dbReference type="Proteomes" id="UP000266292">
    <property type="component" value="Chromosome"/>
</dbReference>
<feature type="transmembrane region" description="Helical" evidence="1">
    <location>
        <begin position="39"/>
        <end position="57"/>
    </location>
</feature>
<dbReference type="AlphaFoldDB" id="A0A1X9YSN9"/>
<keyword evidence="1" id="KW-1133">Transmembrane helix</keyword>
<gene>
    <name evidence="2" type="ORF">CA264_10660</name>
</gene>
<dbReference type="KEGG" id="pact:CA264_10660"/>
<feature type="transmembrane region" description="Helical" evidence="1">
    <location>
        <begin position="7"/>
        <end position="27"/>
    </location>
</feature>
<accession>A0A1X9YSN9</accession>
<dbReference type="STRING" id="709015.GCA_000472485_02151"/>